<feature type="region of interest" description="Disordered" evidence="4">
    <location>
        <begin position="432"/>
        <end position="456"/>
    </location>
</feature>
<keyword evidence="7" id="KW-1185">Reference proteome</keyword>
<dbReference type="InterPro" id="IPR016039">
    <property type="entry name" value="Thiolase-like"/>
</dbReference>
<sequence length="456" mass="47065">MPDGRAVLVGTREKQRTVVVTGLGATTPLGGDTATSWQGLLDGKSGVRRLDLSTDGHPLPVTLAAPVAVDPAASFSAVRSQHLDRCAQLGLVAAREAWLDSGRELPDRQERLRGESARTAVVVGAGLGSLLSLTRQYDQLTRYGPQRVAPRCIPMILPNHPAVEIGLLLGARAGVHTSVSACSSGAEALAQALRLIRSGPATCVLAGGTEAGLHPLIVAGFDKMQALSRRNDSPEDASRPFDTARDGFVLAEGAAMLVLEDAERAAARGARIYCELAGAGVSNDSHHVARPHPTGEGYVRAVLSALADGGLAPEALDHVSAHATSTPVGDLSEAIALSRALGPAAQHITVSAVKAATGHSLGAAGAIEAMFTVLALRHRIAPPHRNLGDLDPAVHLDVVGPEPRPLPDGDLAALNAALGFGGHNVALVFRRNATDPPAPPAPLPKTQHTAPRQDLS</sequence>
<dbReference type="Proteomes" id="UP000286746">
    <property type="component" value="Unassembled WGS sequence"/>
</dbReference>
<dbReference type="GO" id="GO:0004315">
    <property type="term" value="F:3-oxoacyl-[acyl-carrier-protein] synthase activity"/>
    <property type="evidence" value="ECO:0007669"/>
    <property type="project" value="TreeGrafter"/>
</dbReference>
<dbReference type="NCBIfam" id="NF005589">
    <property type="entry name" value="PRK07314.1"/>
    <property type="match status" value="1"/>
</dbReference>
<evidence type="ECO:0000313" key="6">
    <source>
        <dbReference type="EMBL" id="GCD40996.1"/>
    </source>
</evidence>
<dbReference type="InterPro" id="IPR020841">
    <property type="entry name" value="PKS_Beta-ketoAc_synthase_dom"/>
</dbReference>
<dbReference type="SMART" id="SM00825">
    <property type="entry name" value="PKS_KS"/>
    <property type="match status" value="1"/>
</dbReference>
<dbReference type="InterPro" id="IPR000794">
    <property type="entry name" value="Beta-ketoacyl_synthase"/>
</dbReference>
<proteinExistence type="inferred from homology"/>
<dbReference type="Pfam" id="PF02801">
    <property type="entry name" value="Ketoacyl-synt_C"/>
    <property type="match status" value="1"/>
</dbReference>
<dbReference type="GO" id="GO:0006633">
    <property type="term" value="P:fatty acid biosynthetic process"/>
    <property type="evidence" value="ECO:0007669"/>
    <property type="project" value="TreeGrafter"/>
</dbReference>
<accession>A0A401VVB8</accession>
<evidence type="ECO:0000256" key="4">
    <source>
        <dbReference type="SAM" id="MobiDB-lite"/>
    </source>
</evidence>
<feature type="compositionally biased region" description="Polar residues" evidence="4">
    <location>
        <begin position="446"/>
        <end position="456"/>
    </location>
</feature>
<comment type="caution">
    <text evidence="6">The sequence shown here is derived from an EMBL/GenBank/DDBJ whole genome shotgun (WGS) entry which is preliminary data.</text>
</comment>
<dbReference type="SUPFAM" id="SSF53901">
    <property type="entry name" value="Thiolase-like"/>
    <property type="match status" value="2"/>
</dbReference>
<dbReference type="PANTHER" id="PTHR11712:SF336">
    <property type="entry name" value="3-OXOACYL-[ACYL-CARRIER-PROTEIN] SYNTHASE, MITOCHONDRIAL"/>
    <property type="match status" value="1"/>
</dbReference>
<dbReference type="InterPro" id="IPR014030">
    <property type="entry name" value="Ketoacyl_synth_N"/>
</dbReference>
<evidence type="ECO:0000313" key="7">
    <source>
        <dbReference type="Proteomes" id="UP000286746"/>
    </source>
</evidence>
<dbReference type="FunFam" id="3.40.47.10:FF:000018">
    <property type="entry name" value="3-oxoacyl-[acyl-carrier-protein] synthase 2"/>
    <property type="match status" value="1"/>
</dbReference>
<dbReference type="CDD" id="cd00834">
    <property type="entry name" value="KAS_I_II"/>
    <property type="match status" value="1"/>
</dbReference>
<gene>
    <name evidence="6" type="ORF">GKJPGBOP_00649</name>
</gene>
<dbReference type="EMBL" id="BHZD01000001">
    <property type="protein sequence ID" value="GCD40996.1"/>
    <property type="molecule type" value="Genomic_DNA"/>
</dbReference>
<dbReference type="Gene3D" id="3.40.47.10">
    <property type="match status" value="1"/>
</dbReference>
<dbReference type="InterPro" id="IPR014031">
    <property type="entry name" value="Ketoacyl_synth_C"/>
</dbReference>
<evidence type="ECO:0000256" key="1">
    <source>
        <dbReference type="ARBA" id="ARBA00008467"/>
    </source>
</evidence>
<dbReference type="Pfam" id="PF00109">
    <property type="entry name" value="ketoacyl-synt"/>
    <property type="match status" value="1"/>
</dbReference>
<evidence type="ECO:0000259" key="5">
    <source>
        <dbReference type="PROSITE" id="PS52004"/>
    </source>
</evidence>
<keyword evidence="2 3" id="KW-0808">Transferase</keyword>
<reference evidence="6 7" key="1">
    <citation type="submission" date="2018-11" db="EMBL/GenBank/DDBJ databases">
        <title>Whole genome sequence of Streptomyces paromomycinus NBRC 15454(T).</title>
        <authorList>
            <person name="Komaki H."/>
            <person name="Tamura T."/>
        </authorList>
    </citation>
    <scope>NUCLEOTIDE SEQUENCE [LARGE SCALE GENOMIC DNA]</scope>
    <source>
        <strain evidence="6 7">NBRC 15454</strain>
    </source>
</reference>
<feature type="domain" description="Ketosynthase family 3 (KS3)" evidence="5">
    <location>
        <begin position="15"/>
        <end position="431"/>
    </location>
</feature>
<dbReference type="PANTHER" id="PTHR11712">
    <property type="entry name" value="POLYKETIDE SYNTHASE-RELATED"/>
    <property type="match status" value="1"/>
</dbReference>
<evidence type="ECO:0000256" key="3">
    <source>
        <dbReference type="RuleBase" id="RU003694"/>
    </source>
</evidence>
<protein>
    <submittedName>
        <fullName evidence="6">3-oxoacyl-[acyl-carrier-protein] synthase 2</fullName>
    </submittedName>
</protein>
<organism evidence="6 7">
    <name type="scientific">Streptomyces paromomycinus</name>
    <name type="common">Streptomyces rimosus subsp. paromomycinus</name>
    <dbReference type="NCBI Taxonomy" id="92743"/>
    <lineage>
        <taxon>Bacteria</taxon>
        <taxon>Bacillati</taxon>
        <taxon>Actinomycetota</taxon>
        <taxon>Actinomycetes</taxon>
        <taxon>Kitasatosporales</taxon>
        <taxon>Streptomycetaceae</taxon>
        <taxon>Streptomyces</taxon>
    </lineage>
</organism>
<evidence type="ECO:0000256" key="2">
    <source>
        <dbReference type="ARBA" id="ARBA00022679"/>
    </source>
</evidence>
<dbReference type="PROSITE" id="PS52004">
    <property type="entry name" value="KS3_2"/>
    <property type="match status" value="1"/>
</dbReference>
<dbReference type="GO" id="GO:0005829">
    <property type="term" value="C:cytosol"/>
    <property type="evidence" value="ECO:0007669"/>
    <property type="project" value="TreeGrafter"/>
</dbReference>
<comment type="similarity">
    <text evidence="1 3">Belongs to the thiolase-like superfamily. Beta-ketoacyl-ACP synthases family.</text>
</comment>
<name>A0A401VVB8_STREY</name>
<dbReference type="AlphaFoldDB" id="A0A401VVB8"/>